<organism evidence="1 2">
    <name type="scientific">Thalictrum thalictroides</name>
    <name type="common">Rue-anemone</name>
    <name type="synonym">Anemone thalictroides</name>
    <dbReference type="NCBI Taxonomy" id="46969"/>
    <lineage>
        <taxon>Eukaryota</taxon>
        <taxon>Viridiplantae</taxon>
        <taxon>Streptophyta</taxon>
        <taxon>Embryophyta</taxon>
        <taxon>Tracheophyta</taxon>
        <taxon>Spermatophyta</taxon>
        <taxon>Magnoliopsida</taxon>
        <taxon>Ranunculales</taxon>
        <taxon>Ranunculaceae</taxon>
        <taxon>Thalictroideae</taxon>
        <taxon>Thalictrum</taxon>
    </lineage>
</organism>
<dbReference type="AlphaFoldDB" id="A0A7J6VFQ3"/>
<proteinExistence type="predicted"/>
<evidence type="ECO:0000313" key="1">
    <source>
        <dbReference type="EMBL" id="KAF5183040.1"/>
    </source>
</evidence>
<evidence type="ECO:0000313" key="2">
    <source>
        <dbReference type="Proteomes" id="UP000554482"/>
    </source>
</evidence>
<accession>A0A7J6VFQ3</accession>
<sequence>MSLLSSSGELFLINSEVETCEPLRLDERRFDPRVERTVFSITEKIAKDYKKRVRILKAIELYLVKLNKEELSSGR</sequence>
<dbReference type="EMBL" id="JABWDY010033983">
    <property type="protein sequence ID" value="KAF5183040.1"/>
    <property type="molecule type" value="Genomic_DNA"/>
</dbReference>
<keyword evidence="2" id="KW-1185">Reference proteome</keyword>
<gene>
    <name evidence="1" type="ORF">FRX31_027369</name>
</gene>
<name>A0A7J6VFQ3_THATH</name>
<dbReference type="Proteomes" id="UP000554482">
    <property type="component" value="Unassembled WGS sequence"/>
</dbReference>
<protein>
    <submittedName>
        <fullName evidence="1">Uncharacterized protein</fullName>
    </submittedName>
</protein>
<comment type="caution">
    <text evidence="1">The sequence shown here is derived from an EMBL/GenBank/DDBJ whole genome shotgun (WGS) entry which is preliminary data.</text>
</comment>
<reference evidence="1 2" key="1">
    <citation type="submission" date="2020-06" db="EMBL/GenBank/DDBJ databases">
        <title>Transcriptomic and genomic resources for Thalictrum thalictroides and T. hernandezii: Facilitating candidate gene discovery in an emerging model plant lineage.</title>
        <authorList>
            <person name="Arias T."/>
            <person name="Riano-Pachon D.M."/>
            <person name="Di Stilio V.S."/>
        </authorList>
    </citation>
    <scope>NUCLEOTIDE SEQUENCE [LARGE SCALE GENOMIC DNA]</scope>
    <source>
        <strain evidence="2">cv. WT478/WT964</strain>
        <tissue evidence="1">Leaves</tissue>
    </source>
</reference>